<name>V6LU65_9EUKA</name>
<organism evidence="2">
    <name type="scientific">Spironucleus salmonicida</name>
    <dbReference type="NCBI Taxonomy" id="348837"/>
    <lineage>
        <taxon>Eukaryota</taxon>
        <taxon>Metamonada</taxon>
        <taxon>Diplomonadida</taxon>
        <taxon>Hexamitidae</taxon>
        <taxon>Hexamitinae</taxon>
        <taxon>Spironucleus</taxon>
    </lineage>
</organism>
<protein>
    <submittedName>
        <fullName evidence="2">Uncharacterized protein</fullName>
    </submittedName>
</protein>
<keyword evidence="4" id="KW-1185">Reference proteome</keyword>
<evidence type="ECO:0000256" key="1">
    <source>
        <dbReference type="SAM" id="MobiDB-lite"/>
    </source>
</evidence>
<reference evidence="3" key="2">
    <citation type="submission" date="2020-12" db="EMBL/GenBank/DDBJ databases">
        <title>New Spironucleus salmonicida genome in near-complete chromosomes.</title>
        <authorList>
            <person name="Xu F."/>
            <person name="Kurt Z."/>
            <person name="Jimenez-Gonzalez A."/>
            <person name="Astvaldsson A."/>
            <person name="Andersson J.O."/>
            <person name="Svard S.G."/>
        </authorList>
    </citation>
    <scope>NUCLEOTIDE SEQUENCE</scope>
    <source>
        <strain evidence="3">ATCC 50377</strain>
    </source>
</reference>
<dbReference type="EMBL" id="AUWU02000003">
    <property type="protein sequence ID" value="KAH0575725.1"/>
    <property type="molecule type" value="Genomic_DNA"/>
</dbReference>
<evidence type="ECO:0000313" key="3">
    <source>
        <dbReference type="EMBL" id="KAH0575725.1"/>
    </source>
</evidence>
<reference evidence="2 3" key="1">
    <citation type="journal article" date="2014" name="PLoS Genet.">
        <title>The Genome of Spironucleus salmonicida Highlights a Fish Pathogen Adapted to Fluctuating Environments.</title>
        <authorList>
            <person name="Xu F."/>
            <person name="Jerlstrom-Hultqvist J."/>
            <person name="Einarsson E."/>
            <person name="Astvaldsson A."/>
            <person name="Svard S.G."/>
            <person name="Andersson J.O."/>
        </authorList>
    </citation>
    <scope>NUCLEOTIDE SEQUENCE</scope>
    <source>
        <strain evidence="3">ATCC 50377</strain>
    </source>
</reference>
<evidence type="ECO:0000313" key="2">
    <source>
        <dbReference type="EMBL" id="EST47236.1"/>
    </source>
</evidence>
<dbReference type="Proteomes" id="UP000018208">
    <property type="component" value="Unassembled WGS sequence"/>
</dbReference>
<dbReference type="EMBL" id="KI546046">
    <property type="protein sequence ID" value="EST47236.1"/>
    <property type="molecule type" value="Genomic_DNA"/>
</dbReference>
<sequence>MGKRKNWTDDEWRQFFANEVQKYEKQLEDANLQQDHSLINQLKGSIKRVQNNELQKFGQPITKEIKRRERIKLEKSPEQQELDKVKVQEYWERKQKRRDQSNENHRNVNDKQESERGDVQKLKFLKNPEQY</sequence>
<dbReference type="VEuPathDB" id="GiardiaDB:SS50377_23365"/>
<evidence type="ECO:0000313" key="4">
    <source>
        <dbReference type="Proteomes" id="UP000018208"/>
    </source>
</evidence>
<proteinExistence type="predicted"/>
<feature type="compositionally biased region" description="Basic and acidic residues" evidence="1">
    <location>
        <begin position="93"/>
        <end position="121"/>
    </location>
</feature>
<feature type="region of interest" description="Disordered" evidence="1">
    <location>
        <begin position="93"/>
        <end position="131"/>
    </location>
</feature>
<dbReference type="AlphaFoldDB" id="V6LU65"/>
<accession>V6LU65</accession>
<gene>
    <name evidence="2" type="ORF">SS50377_12746</name>
    <name evidence="3" type="ORF">SS50377_23365</name>
</gene>